<dbReference type="Pfam" id="PF18299">
    <property type="entry name" value="R2K_2"/>
    <property type="match status" value="1"/>
</dbReference>
<name>A0AAU7UH16_9DEIO</name>
<dbReference type="AlphaFoldDB" id="A0AAU7UH16"/>
<reference evidence="2" key="1">
    <citation type="submission" date="2024-06" db="EMBL/GenBank/DDBJ databases">
        <title>Draft Genome Sequence of Deinococcus sonorensis Type Strain KR-87, a Biofilm Producing Representative of the Genus Deinococcus.</title>
        <authorList>
            <person name="Boren L.S."/>
            <person name="Grosso R.A."/>
            <person name="Hugenberg-Cox A.N."/>
            <person name="Hill J.T.E."/>
            <person name="Albert C.M."/>
            <person name="Tuohy J.M."/>
        </authorList>
    </citation>
    <scope>NUCLEOTIDE SEQUENCE</scope>
    <source>
        <strain evidence="2">KR-87</strain>
        <plasmid evidence="2">pDson02</plasmid>
    </source>
</reference>
<keyword evidence="2" id="KW-0614">Plasmid</keyword>
<feature type="domain" description="ATP-grasp" evidence="1">
    <location>
        <begin position="80"/>
        <end position="236"/>
    </location>
</feature>
<sequence>MRLITSKRYSDDSRLLLEAARQQGWDTLRLQSNTVPPEALGAACCVYAEGFLAEHLADQLGIHLLRPANDALARLSRALTARAITFCTAAEFQPLTRPMFVKPADQKLFAAAVYRPGEDIPGLETLLPDDPILISEVVHFTREYRFFVRDSTVRTGSIYWHGDRVPMVDVGYEGAGDALWDQAAAFAQAVCAAHPLLPRSYVLDVGQLDSGVWAVIEFNPVWASGIYGCSPSAVLDCLAVASTTRPAPGP</sequence>
<dbReference type="KEGG" id="dsc:ABOD76_20535"/>
<dbReference type="InterPro" id="IPR041261">
    <property type="entry name" value="R2K_2"/>
</dbReference>
<accession>A0AAU7UH16</accession>
<proteinExistence type="predicted"/>
<gene>
    <name evidence="2" type="ORF">ABOD76_20535</name>
</gene>
<dbReference type="RefSeq" id="WP_350245586.1">
    <property type="nucleotide sequence ID" value="NZ_CP158300.1"/>
</dbReference>
<evidence type="ECO:0000259" key="1">
    <source>
        <dbReference type="Pfam" id="PF18299"/>
    </source>
</evidence>
<protein>
    <submittedName>
        <fullName evidence="2">ATP-grasp domain-containing protein</fullName>
    </submittedName>
</protein>
<evidence type="ECO:0000313" key="2">
    <source>
        <dbReference type="EMBL" id="XBV87438.1"/>
    </source>
</evidence>
<dbReference type="EMBL" id="CP158300">
    <property type="protein sequence ID" value="XBV87438.1"/>
    <property type="molecule type" value="Genomic_DNA"/>
</dbReference>
<geneLocation type="plasmid" evidence="2">
    <name>pDson02</name>
</geneLocation>
<organism evidence="2">
    <name type="scientific">Deinococcus sonorensis KR-87</name>
    <dbReference type="NCBI Taxonomy" id="694439"/>
    <lineage>
        <taxon>Bacteria</taxon>
        <taxon>Thermotogati</taxon>
        <taxon>Deinococcota</taxon>
        <taxon>Deinococci</taxon>
        <taxon>Deinococcales</taxon>
        <taxon>Deinococcaceae</taxon>
        <taxon>Deinococcus</taxon>
    </lineage>
</organism>